<sequence length="89" mass="9824">MRQPVVLPATQNKPRRRGDCLGVVGDRGEAKQPAGRWQEIRRGASRARAHQLGLSLSLSQVHGNHGVWLESRVQTRSSDRVDATSTELS</sequence>
<accession>A0A0D9VQA0</accession>
<reference evidence="3" key="2">
    <citation type="submission" date="2013-12" db="EMBL/GenBank/DDBJ databases">
        <authorList>
            <person name="Yu Y."/>
            <person name="Lee S."/>
            <person name="de Baynast K."/>
            <person name="Wissotski M."/>
            <person name="Liu L."/>
            <person name="Talag J."/>
            <person name="Goicoechea J."/>
            <person name="Angelova A."/>
            <person name="Jetty R."/>
            <person name="Kudrna D."/>
            <person name="Golser W."/>
            <person name="Rivera L."/>
            <person name="Zhang J."/>
            <person name="Wing R."/>
        </authorList>
    </citation>
    <scope>NUCLEOTIDE SEQUENCE</scope>
</reference>
<feature type="region of interest" description="Disordered" evidence="1">
    <location>
        <begin position="1"/>
        <end position="42"/>
    </location>
</feature>
<dbReference type="Proteomes" id="UP000032180">
    <property type="component" value="Chromosome 3"/>
</dbReference>
<evidence type="ECO:0000313" key="2">
    <source>
        <dbReference type="EnsemblPlants" id="LPERR03G05220.1"/>
    </source>
</evidence>
<protein>
    <submittedName>
        <fullName evidence="2">Uncharacterized protein</fullName>
    </submittedName>
</protein>
<proteinExistence type="predicted"/>
<name>A0A0D9VQA0_9ORYZ</name>
<dbReference type="EnsemblPlants" id="LPERR03G05220.1">
    <property type="protein sequence ID" value="LPERR03G05220.1"/>
    <property type="gene ID" value="LPERR03G05220"/>
</dbReference>
<organism evidence="2 3">
    <name type="scientific">Leersia perrieri</name>
    <dbReference type="NCBI Taxonomy" id="77586"/>
    <lineage>
        <taxon>Eukaryota</taxon>
        <taxon>Viridiplantae</taxon>
        <taxon>Streptophyta</taxon>
        <taxon>Embryophyta</taxon>
        <taxon>Tracheophyta</taxon>
        <taxon>Spermatophyta</taxon>
        <taxon>Magnoliopsida</taxon>
        <taxon>Liliopsida</taxon>
        <taxon>Poales</taxon>
        <taxon>Poaceae</taxon>
        <taxon>BOP clade</taxon>
        <taxon>Oryzoideae</taxon>
        <taxon>Oryzeae</taxon>
        <taxon>Oryzinae</taxon>
        <taxon>Leersia</taxon>
    </lineage>
</organism>
<dbReference type="HOGENOM" id="CLU_2458054_0_0_1"/>
<dbReference type="Gramene" id="LPERR03G05220.1">
    <property type="protein sequence ID" value="LPERR03G05220.1"/>
    <property type="gene ID" value="LPERR03G05220"/>
</dbReference>
<dbReference type="AlphaFoldDB" id="A0A0D9VQA0"/>
<keyword evidence="3" id="KW-1185">Reference proteome</keyword>
<evidence type="ECO:0000313" key="3">
    <source>
        <dbReference type="Proteomes" id="UP000032180"/>
    </source>
</evidence>
<evidence type="ECO:0000256" key="1">
    <source>
        <dbReference type="SAM" id="MobiDB-lite"/>
    </source>
</evidence>
<reference evidence="2 3" key="1">
    <citation type="submission" date="2012-08" db="EMBL/GenBank/DDBJ databases">
        <title>Oryza genome evolution.</title>
        <authorList>
            <person name="Wing R.A."/>
        </authorList>
    </citation>
    <scope>NUCLEOTIDE SEQUENCE</scope>
</reference>
<reference evidence="2" key="3">
    <citation type="submission" date="2015-04" db="UniProtKB">
        <authorList>
            <consortium name="EnsemblPlants"/>
        </authorList>
    </citation>
    <scope>IDENTIFICATION</scope>
</reference>